<comment type="similarity">
    <text evidence="8">Belongs to the NqrDE/RnfAE family.</text>
</comment>
<dbReference type="EMBL" id="CP031337">
    <property type="protein sequence ID" value="AXK40498.1"/>
    <property type="molecule type" value="Genomic_DNA"/>
</dbReference>
<dbReference type="InterPro" id="IPR010968">
    <property type="entry name" value="RnfE"/>
</dbReference>
<dbReference type="GO" id="GO:0022900">
    <property type="term" value="P:electron transport chain"/>
    <property type="evidence" value="ECO:0007669"/>
    <property type="project" value="UniProtKB-UniRule"/>
</dbReference>
<dbReference type="Proteomes" id="UP000254537">
    <property type="component" value="Chromosome"/>
</dbReference>
<keyword evidence="8" id="KW-1003">Cell membrane</keyword>
<feature type="transmembrane region" description="Helical" evidence="8">
    <location>
        <begin position="142"/>
        <end position="163"/>
    </location>
</feature>
<keyword evidence="2 8" id="KW-0813">Transport</keyword>
<organism evidence="9 10">
    <name type="scientific">Crenobacter cavernae</name>
    <dbReference type="NCBI Taxonomy" id="2290923"/>
    <lineage>
        <taxon>Bacteria</taxon>
        <taxon>Pseudomonadati</taxon>
        <taxon>Pseudomonadota</taxon>
        <taxon>Betaproteobacteria</taxon>
        <taxon>Neisseriales</taxon>
        <taxon>Neisseriaceae</taxon>
        <taxon>Crenobacter</taxon>
    </lineage>
</organism>
<evidence type="ECO:0000256" key="4">
    <source>
        <dbReference type="ARBA" id="ARBA00022967"/>
    </source>
</evidence>
<keyword evidence="5 8" id="KW-0249">Electron transport</keyword>
<comment type="function">
    <text evidence="8">Part of a membrane-bound complex that couples electron transfer with translocation of ions across the membrane.</text>
</comment>
<evidence type="ECO:0000256" key="5">
    <source>
        <dbReference type="ARBA" id="ARBA00022982"/>
    </source>
</evidence>
<evidence type="ECO:0000313" key="10">
    <source>
        <dbReference type="Proteomes" id="UP000254537"/>
    </source>
</evidence>
<dbReference type="EC" id="7.-.-.-" evidence="8"/>
<keyword evidence="3 8" id="KW-0812">Transmembrane</keyword>
<proteinExistence type="inferred from homology"/>
<evidence type="ECO:0000256" key="6">
    <source>
        <dbReference type="ARBA" id="ARBA00022989"/>
    </source>
</evidence>
<evidence type="ECO:0000256" key="7">
    <source>
        <dbReference type="ARBA" id="ARBA00023136"/>
    </source>
</evidence>
<keyword evidence="6 8" id="KW-1133">Transmembrane helix</keyword>
<gene>
    <name evidence="8" type="primary">rnfE</name>
    <name evidence="9" type="ORF">DWG20_14240</name>
</gene>
<comment type="subcellular location">
    <subcellularLocation>
        <location evidence="8">Cell inner membrane</location>
        <topology evidence="8">Multi-pass membrane protein</topology>
    </subcellularLocation>
    <subcellularLocation>
        <location evidence="1">Endomembrane system</location>
        <topology evidence="1">Multi-pass membrane protein</topology>
    </subcellularLocation>
</comment>
<keyword evidence="8" id="KW-0997">Cell inner membrane</keyword>
<evidence type="ECO:0000256" key="8">
    <source>
        <dbReference type="HAMAP-Rule" id="MF_00478"/>
    </source>
</evidence>
<dbReference type="InterPro" id="IPR003667">
    <property type="entry name" value="NqrDE/RnfAE"/>
</dbReference>
<dbReference type="PIRSF" id="PIRSF006102">
    <property type="entry name" value="NQR_DE"/>
    <property type="match status" value="1"/>
</dbReference>
<comment type="subunit">
    <text evidence="8">The complex is composed of six subunits: RnfA, RnfB, RnfC, RnfD, RnfE and RnfG.</text>
</comment>
<evidence type="ECO:0000256" key="1">
    <source>
        <dbReference type="ARBA" id="ARBA00004127"/>
    </source>
</evidence>
<evidence type="ECO:0000313" key="9">
    <source>
        <dbReference type="EMBL" id="AXK40498.1"/>
    </source>
</evidence>
<keyword evidence="4 8" id="KW-1278">Translocase</keyword>
<dbReference type="NCBIfam" id="NF009070">
    <property type="entry name" value="PRK12405.1"/>
    <property type="match status" value="1"/>
</dbReference>
<dbReference type="PANTHER" id="PTHR30586:SF0">
    <property type="entry name" value="ION-TRANSLOCATING OXIDOREDUCTASE COMPLEX SUBUNIT E"/>
    <property type="match status" value="1"/>
</dbReference>
<dbReference type="OrthoDB" id="9782945at2"/>
<dbReference type="RefSeq" id="WP_115434425.1">
    <property type="nucleotide sequence ID" value="NZ_CP031337.1"/>
</dbReference>
<dbReference type="PANTHER" id="PTHR30586">
    <property type="entry name" value="ELECTRON TRANSPORT COMPLEX PROTEIN RNFE"/>
    <property type="match status" value="1"/>
</dbReference>
<accession>A0A345Y996</accession>
<dbReference type="HAMAP" id="MF_00478">
    <property type="entry name" value="RsxE_RnfE"/>
    <property type="match status" value="1"/>
</dbReference>
<dbReference type="Pfam" id="PF02508">
    <property type="entry name" value="Rnf-Nqr"/>
    <property type="match status" value="1"/>
</dbReference>
<feature type="transmembrane region" description="Helical" evidence="8">
    <location>
        <begin position="54"/>
        <end position="74"/>
    </location>
</feature>
<evidence type="ECO:0000256" key="2">
    <source>
        <dbReference type="ARBA" id="ARBA00022448"/>
    </source>
</evidence>
<keyword evidence="7 8" id="KW-0472">Membrane</keyword>
<dbReference type="AlphaFoldDB" id="A0A345Y996"/>
<dbReference type="KEGG" id="ccah:DWG20_14240"/>
<sequence length="248" mass="25873">MLTNSSPADGSANADKARWRKIAADGLWKQNPGVVQLLGLCPVLAISSTVVNGVSLGLATALVTALSGATVAALRHFIPNEIRNPVFIMIIAALVTCVDMATNAYLHGLYGVLGIFIPLITTNCIVLARAEAFASKNPVRESALDGLAMGLGLTLVLAVLGALRELIGRGTLFSGAELVFGDAGRALTIHVVPAELNYQFLIALLPPGAFLGLGFLIAAKNAFDAKSKHRALLRLAEPPAHPKPEAAR</sequence>
<dbReference type="GO" id="GO:0005886">
    <property type="term" value="C:plasma membrane"/>
    <property type="evidence" value="ECO:0007669"/>
    <property type="project" value="UniProtKB-SubCell"/>
</dbReference>
<feature type="transmembrane region" description="Helical" evidence="8">
    <location>
        <begin position="112"/>
        <end position="130"/>
    </location>
</feature>
<dbReference type="NCBIfam" id="TIGR01948">
    <property type="entry name" value="rnfE"/>
    <property type="match status" value="1"/>
</dbReference>
<feature type="transmembrane region" description="Helical" evidence="8">
    <location>
        <begin position="86"/>
        <end position="106"/>
    </location>
</feature>
<evidence type="ECO:0000256" key="3">
    <source>
        <dbReference type="ARBA" id="ARBA00022692"/>
    </source>
</evidence>
<name>A0A345Y996_9NEIS</name>
<protein>
    <recommendedName>
        <fullName evidence="8">Ion-translocating oxidoreductase complex subunit E</fullName>
        <ecNumber evidence="8">7.-.-.-</ecNumber>
    </recommendedName>
    <alternativeName>
        <fullName evidence="8">Rnf electron transport complex subunit E</fullName>
    </alternativeName>
</protein>
<dbReference type="GO" id="GO:0012505">
    <property type="term" value="C:endomembrane system"/>
    <property type="evidence" value="ECO:0007669"/>
    <property type="project" value="UniProtKB-SubCell"/>
</dbReference>
<feature type="transmembrane region" description="Helical" evidence="8">
    <location>
        <begin position="198"/>
        <end position="219"/>
    </location>
</feature>
<reference evidence="9 10" key="1">
    <citation type="submission" date="2018-07" db="EMBL/GenBank/DDBJ databases">
        <title>Crenobacter cavernae sp. nov., isolated from a karst cave.</title>
        <authorList>
            <person name="Zhu H."/>
        </authorList>
    </citation>
    <scope>NUCLEOTIDE SEQUENCE [LARGE SCALE GENOMIC DNA]</scope>
    <source>
        <strain evidence="9 10">K1W11S-77</strain>
    </source>
</reference>